<evidence type="ECO:0000256" key="3">
    <source>
        <dbReference type="ARBA" id="ARBA00022692"/>
    </source>
</evidence>
<dbReference type="Pfam" id="PF18967">
    <property type="entry name" value="PycTM"/>
    <property type="match status" value="1"/>
</dbReference>
<evidence type="ECO:0000256" key="6">
    <source>
        <dbReference type="ARBA" id="ARBA00023118"/>
    </source>
</evidence>
<keyword evidence="5 8" id="KW-1133">Transmembrane helix</keyword>
<feature type="domain" description="Pycsar effector protein" evidence="9">
    <location>
        <begin position="19"/>
        <end position="170"/>
    </location>
</feature>
<evidence type="ECO:0000256" key="1">
    <source>
        <dbReference type="ARBA" id="ARBA00004236"/>
    </source>
</evidence>
<evidence type="ECO:0000259" key="9">
    <source>
        <dbReference type="Pfam" id="PF18967"/>
    </source>
</evidence>
<dbReference type="InterPro" id="IPR043760">
    <property type="entry name" value="PycTM_dom"/>
</dbReference>
<reference evidence="10" key="1">
    <citation type="submission" date="2022-06" db="EMBL/GenBank/DDBJ databases">
        <title>Genome public.</title>
        <authorList>
            <person name="Sun Q."/>
        </authorList>
    </citation>
    <scope>NUCLEOTIDE SEQUENCE</scope>
    <source>
        <strain evidence="10">CWNU-1</strain>
    </source>
</reference>
<proteinExistence type="predicted"/>
<comment type="subcellular location">
    <subcellularLocation>
        <location evidence="1">Cell membrane</location>
    </subcellularLocation>
</comment>
<feature type="transmembrane region" description="Helical" evidence="8">
    <location>
        <begin position="63"/>
        <end position="88"/>
    </location>
</feature>
<dbReference type="Proteomes" id="UP001431429">
    <property type="component" value="Unassembled WGS sequence"/>
</dbReference>
<evidence type="ECO:0000256" key="8">
    <source>
        <dbReference type="SAM" id="Phobius"/>
    </source>
</evidence>
<evidence type="ECO:0000313" key="11">
    <source>
        <dbReference type="Proteomes" id="UP001431429"/>
    </source>
</evidence>
<keyword evidence="7 8" id="KW-0472">Membrane</keyword>
<keyword evidence="6" id="KW-0051">Antiviral defense</keyword>
<comment type="caution">
    <text evidence="10">The sequence shown here is derived from an EMBL/GenBank/DDBJ whole genome shotgun (WGS) entry which is preliminary data.</text>
</comment>
<evidence type="ECO:0000256" key="7">
    <source>
        <dbReference type="ARBA" id="ARBA00023136"/>
    </source>
</evidence>
<gene>
    <name evidence="10" type="ORF">NBG84_11140</name>
</gene>
<evidence type="ECO:0000256" key="4">
    <source>
        <dbReference type="ARBA" id="ARBA00022741"/>
    </source>
</evidence>
<dbReference type="RefSeq" id="WP_250919189.1">
    <property type="nucleotide sequence ID" value="NZ_JAMQAW010000009.1"/>
</dbReference>
<feature type="transmembrane region" description="Helical" evidence="8">
    <location>
        <begin position="150"/>
        <end position="171"/>
    </location>
</feature>
<evidence type="ECO:0000313" key="10">
    <source>
        <dbReference type="EMBL" id="MCM2388839.1"/>
    </source>
</evidence>
<keyword evidence="3 8" id="KW-0812">Transmembrane</keyword>
<protein>
    <submittedName>
        <fullName evidence="10">DUF5706 domain-containing protein</fullName>
    </submittedName>
</protein>
<feature type="transmembrane region" description="Helical" evidence="8">
    <location>
        <begin position="37"/>
        <end position="57"/>
    </location>
</feature>
<evidence type="ECO:0000256" key="2">
    <source>
        <dbReference type="ARBA" id="ARBA00022475"/>
    </source>
</evidence>
<keyword evidence="4" id="KW-0547">Nucleotide-binding</keyword>
<evidence type="ECO:0000256" key="5">
    <source>
        <dbReference type="ARBA" id="ARBA00022989"/>
    </source>
</evidence>
<organism evidence="10 11">
    <name type="scientific">Streptomyces albipurpureus</name>
    <dbReference type="NCBI Taxonomy" id="2897419"/>
    <lineage>
        <taxon>Bacteria</taxon>
        <taxon>Bacillati</taxon>
        <taxon>Actinomycetota</taxon>
        <taxon>Actinomycetes</taxon>
        <taxon>Kitasatosporales</taxon>
        <taxon>Streptomycetaceae</taxon>
        <taxon>Streptomyces</taxon>
    </lineage>
</organism>
<name>A0ABT0ULD9_9ACTN</name>
<keyword evidence="2" id="KW-1003">Cell membrane</keyword>
<keyword evidence="11" id="KW-1185">Reference proteome</keyword>
<accession>A0ABT0ULD9</accession>
<dbReference type="EMBL" id="JAMQAW010000009">
    <property type="protein sequence ID" value="MCM2388839.1"/>
    <property type="molecule type" value="Genomic_DNA"/>
</dbReference>
<sequence length="172" mass="18020">MTVPTLVDTVEGNGTGYAASRLLTFVREDLARADTKASVLLSFVLALPALVVSSARLPDRPSTVGVALLALGGLVWMFGAVSLVRAILPRCRTERDGPGITFYADVLEIHRESGAAGVLAAVTAAGVEPAAWLVTQTVDLSSILARKYRCIRWGVSWLFLGVVGATAGLLAV</sequence>